<protein>
    <submittedName>
        <fullName evidence="1">Uncharacterized protein</fullName>
    </submittedName>
</protein>
<proteinExistence type="predicted"/>
<dbReference type="Proteomes" id="UP000783588">
    <property type="component" value="Unassembled WGS sequence"/>
</dbReference>
<evidence type="ECO:0000313" key="2">
    <source>
        <dbReference type="Proteomes" id="UP000783588"/>
    </source>
</evidence>
<reference evidence="1 2" key="1">
    <citation type="submission" date="2021-06" db="EMBL/GenBank/DDBJ databases">
        <authorList>
            <person name="Sun Q."/>
            <person name="Li D."/>
        </authorList>
    </citation>
    <scope>NUCLEOTIDE SEQUENCE [LARGE SCALE GENOMIC DNA]</scope>
    <source>
        <strain evidence="1 2">MSJd-7</strain>
    </source>
</reference>
<evidence type="ECO:0000313" key="1">
    <source>
        <dbReference type="EMBL" id="MBU5491403.1"/>
    </source>
</evidence>
<dbReference type="RefSeq" id="WP_216471117.1">
    <property type="nucleotide sequence ID" value="NZ_JAHLQI010000008.1"/>
</dbReference>
<gene>
    <name evidence="1" type="ORF">KQI75_12410</name>
</gene>
<sequence length="73" mass="8695">MAIFQPQPQFHDNILQSVPQLIDAEMQDMEHTRLTRAHEGLETQPYFAGRLWHVREITKRQKEPLLPMVPFAW</sequence>
<organism evidence="1 2">
    <name type="scientific">Butyricicoccus intestinisimiae</name>
    <dbReference type="NCBI Taxonomy" id="2841509"/>
    <lineage>
        <taxon>Bacteria</taxon>
        <taxon>Bacillati</taxon>
        <taxon>Bacillota</taxon>
        <taxon>Clostridia</taxon>
        <taxon>Eubacteriales</taxon>
        <taxon>Butyricicoccaceae</taxon>
        <taxon>Butyricicoccus</taxon>
    </lineage>
</organism>
<name>A0ABS6EUN9_9FIRM</name>
<accession>A0ABS6EUN9</accession>
<comment type="caution">
    <text evidence="1">The sequence shown here is derived from an EMBL/GenBank/DDBJ whole genome shotgun (WGS) entry which is preliminary data.</text>
</comment>
<dbReference type="EMBL" id="JAHLQI010000008">
    <property type="protein sequence ID" value="MBU5491403.1"/>
    <property type="molecule type" value="Genomic_DNA"/>
</dbReference>
<keyword evidence="2" id="KW-1185">Reference proteome</keyword>